<proteinExistence type="predicted"/>
<dbReference type="RefSeq" id="WP_143788324.1">
    <property type="nucleotide sequence ID" value="NZ_FSRU01000001.1"/>
</dbReference>
<sequence length="76" mass="8434">MKLNNKAGSKVENLGADQRDPNADPETLEGASSEAAAQSPRSTQNWAWLADSSRYDWMDSHTPSFDPESWNDTSFD</sequence>
<dbReference type="OrthoDB" id="9011872at2"/>
<feature type="region of interest" description="Disordered" evidence="1">
    <location>
        <begin position="57"/>
        <end position="76"/>
    </location>
</feature>
<reference evidence="2 3" key="1">
    <citation type="submission" date="2016-11" db="EMBL/GenBank/DDBJ databases">
        <authorList>
            <person name="Jaros S."/>
            <person name="Januszkiewicz K."/>
            <person name="Wedrychowicz H."/>
        </authorList>
    </citation>
    <scope>NUCLEOTIDE SEQUENCE [LARGE SCALE GENOMIC DNA]</scope>
    <source>
        <strain evidence="2 3">GAS95</strain>
    </source>
</reference>
<gene>
    <name evidence="2" type="ORF">SAMN05444165_3056</name>
</gene>
<organism evidence="2 3">
    <name type="scientific">Paraburkholderia phenazinium</name>
    <dbReference type="NCBI Taxonomy" id="60549"/>
    <lineage>
        <taxon>Bacteria</taxon>
        <taxon>Pseudomonadati</taxon>
        <taxon>Pseudomonadota</taxon>
        <taxon>Betaproteobacteria</taxon>
        <taxon>Burkholderiales</taxon>
        <taxon>Burkholderiaceae</taxon>
        <taxon>Paraburkholderia</taxon>
    </lineage>
</organism>
<evidence type="ECO:0000313" key="2">
    <source>
        <dbReference type="EMBL" id="SIO42392.1"/>
    </source>
</evidence>
<accession>A0A1N6JDG8</accession>
<dbReference type="Proteomes" id="UP000185151">
    <property type="component" value="Unassembled WGS sequence"/>
</dbReference>
<keyword evidence="3" id="KW-1185">Reference proteome</keyword>
<dbReference type="EMBL" id="FSRU01000001">
    <property type="protein sequence ID" value="SIO42392.1"/>
    <property type="molecule type" value="Genomic_DNA"/>
</dbReference>
<evidence type="ECO:0000313" key="3">
    <source>
        <dbReference type="Proteomes" id="UP000185151"/>
    </source>
</evidence>
<protein>
    <submittedName>
        <fullName evidence="2">Uncharacterized protein</fullName>
    </submittedName>
</protein>
<evidence type="ECO:0000256" key="1">
    <source>
        <dbReference type="SAM" id="MobiDB-lite"/>
    </source>
</evidence>
<dbReference type="AlphaFoldDB" id="A0A1N6JDG8"/>
<feature type="region of interest" description="Disordered" evidence="1">
    <location>
        <begin position="1"/>
        <end position="45"/>
    </location>
</feature>
<feature type="compositionally biased region" description="Polar residues" evidence="1">
    <location>
        <begin position="35"/>
        <end position="45"/>
    </location>
</feature>
<name>A0A1N6JDG8_9BURK</name>